<dbReference type="AlphaFoldDB" id="A0A235ERM0"/>
<dbReference type="Pfam" id="PF09912">
    <property type="entry name" value="DUF2141"/>
    <property type="match status" value="1"/>
</dbReference>
<gene>
    <name evidence="2" type="ORF">CBY09_06135</name>
</gene>
<feature type="chain" id="PRO_5012218224" description="DUF2141 domain-containing protein" evidence="1">
    <location>
        <begin position="22"/>
        <end position="138"/>
    </location>
</feature>
<organism evidence="2 3">
    <name type="scientific">Acidovorax kalamii</name>
    <dbReference type="NCBI Taxonomy" id="2004485"/>
    <lineage>
        <taxon>Bacteria</taxon>
        <taxon>Pseudomonadati</taxon>
        <taxon>Pseudomonadota</taxon>
        <taxon>Betaproteobacteria</taxon>
        <taxon>Burkholderiales</taxon>
        <taxon>Comamonadaceae</taxon>
        <taxon>Acidovorax</taxon>
    </lineage>
</organism>
<evidence type="ECO:0000313" key="3">
    <source>
        <dbReference type="Proteomes" id="UP000215441"/>
    </source>
</evidence>
<evidence type="ECO:0008006" key="4">
    <source>
        <dbReference type="Google" id="ProtNLM"/>
    </source>
</evidence>
<protein>
    <recommendedName>
        <fullName evidence="4">DUF2141 domain-containing protein</fullName>
    </recommendedName>
</protein>
<comment type="caution">
    <text evidence="2">The sequence shown here is derived from an EMBL/GenBank/DDBJ whole genome shotgun (WGS) entry which is preliminary data.</text>
</comment>
<dbReference type="Proteomes" id="UP000215441">
    <property type="component" value="Unassembled WGS sequence"/>
</dbReference>
<accession>A0A235ERM0</accession>
<sequence>MKSIHTILTIAAAWLPLAASAADLRVAVTDGPAAPATLYLAVFDSADAFASNQAVVSQKIELRDGAAQLVFSGLPAGRYVVKSFADENGNAKLDTNLLGLPTERYGFSNDARGRMGPPSFDAAAVPLDADHSITIRLR</sequence>
<dbReference type="EMBL" id="NOIG01000004">
    <property type="protein sequence ID" value="OYD51696.1"/>
    <property type="molecule type" value="Genomic_DNA"/>
</dbReference>
<dbReference type="OrthoDB" id="9788332at2"/>
<reference evidence="2 3" key="1">
    <citation type="submission" date="2017-07" db="EMBL/GenBank/DDBJ databases">
        <title>Acidovorax KNDSW TSA 6 genome sequence and assembly.</title>
        <authorList>
            <person name="Mayilraj S."/>
        </authorList>
    </citation>
    <scope>NUCLEOTIDE SEQUENCE [LARGE SCALE GENOMIC DNA]</scope>
    <source>
        <strain evidence="2 3">KNDSW-TSA6</strain>
    </source>
</reference>
<name>A0A235ERM0_9BURK</name>
<feature type="signal peptide" evidence="1">
    <location>
        <begin position="1"/>
        <end position="21"/>
    </location>
</feature>
<dbReference type="RefSeq" id="WP_094288058.1">
    <property type="nucleotide sequence ID" value="NZ_JAMXHW010000007.1"/>
</dbReference>
<keyword evidence="3" id="KW-1185">Reference proteome</keyword>
<evidence type="ECO:0000313" key="2">
    <source>
        <dbReference type="EMBL" id="OYD51696.1"/>
    </source>
</evidence>
<proteinExistence type="predicted"/>
<evidence type="ECO:0000256" key="1">
    <source>
        <dbReference type="SAM" id="SignalP"/>
    </source>
</evidence>
<keyword evidence="1" id="KW-0732">Signal</keyword>
<dbReference type="InterPro" id="IPR018673">
    <property type="entry name" value="DUF2141"/>
</dbReference>